<dbReference type="InterPro" id="IPR050932">
    <property type="entry name" value="TM2D1-3-like"/>
</dbReference>
<evidence type="ECO:0000256" key="2">
    <source>
        <dbReference type="ARBA" id="ARBA00008284"/>
    </source>
</evidence>
<name>A0A1A9VIU8_GLOAU</name>
<feature type="transmembrane region" description="Helical" evidence="8">
    <location>
        <begin position="26"/>
        <end position="47"/>
    </location>
</feature>
<feature type="domain" description="TM2" evidence="9">
    <location>
        <begin position="27"/>
        <end position="74"/>
    </location>
</feature>
<evidence type="ECO:0000256" key="7">
    <source>
        <dbReference type="ARBA" id="ARBA00023180"/>
    </source>
</evidence>
<evidence type="ECO:0000256" key="8">
    <source>
        <dbReference type="SAM" id="Phobius"/>
    </source>
</evidence>
<dbReference type="VEuPathDB" id="VectorBase:GAUT038844"/>
<keyword evidence="7" id="KW-0325">Glycoprotein</keyword>
<evidence type="ECO:0000256" key="6">
    <source>
        <dbReference type="ARBA" id="ARBA00023136"/>
    </source>
</evidence>
<dbReference type="Proteomes" id="UP000078200">
    <property type="component" value="Unassembled WGS sequence"/>
</dbReference>
<dbReference type="GO" id="GO:0016020">
    <property type="term" value="C:membrane"/>
    <property type="evidence" value="ECO:0007669"/>
    <property type="project" value="UniProtKB-SubCell"/>
</dbReference>
<comment type="similarity">
    <text evidence="2">Belongs to the TM2 family.</text>
</comment>
<organism evidence="10 11">
    <name type="scientific">Glossina austeni</name>
    <name type="common">Savannah tsetse fly</name>
    <dbReference type="NCBI Taxonomy" id="7395"/>
    <lineage>
        <taxon>Eukaryota</taxon>
        <taxon>Metazoa</taxon>
        <taxon>Ecdysozoa</taxon>
        <taxon>Arthropoda</taxon>
        <taxon>Hexapoda</taxon>
        <taxon>Insecta</taxon>
        <taxon>Pterygota</taxon>
        <taxon>Neoptera</taxon>
        <taxon>Endopterygota</taxon>
        <taxon>Diptera</taxon>
        <taxon>Brachycera</taxon>
        <taxon>Muscomorpha</taxon>
        <taxon>Hippoboscoidea</taxon>
        <taxon>Glossinidae</taxon>
        <taxon>Glossina</taxon>
    </lineage>
</organism>
<accession>A0A1A9VIU8</accession>
<dbReference type="PANTHER" id="PTHR21016">
    <property type="entry name" value="BETA-AMYLOID BINDING PROTEIN-RELATED"/>
    <property type="match status" value="1"/>
</dbReference>
<dbReference type="STRING" id="7395.A0A1A9VIU8"/>
<reference evidence="10" key="1">
    <citation type="submission" date="2020-05" db="UniProtKB">
        <authorList>
            <consortium name="EnsemblMetazoa"/>
        </authorList>
    </citation>
    <scope>IDENTIFICATION</scope>
    <source>
        <strain evidence="10">TTRI</strain>
    </source>
</reference>
<evidence type="ECO:0000256" key="4">
    <source>
        <dbReference type="ARBA" id="ARBA00022729"/>
    </source>
</evidence>
<dbReference type="PANTHER" id="PTHR21016:SF1">
    <property type="entry name" value="TM2 DOMAIN-CONTAINING PROTEIN 1"/>
    <property type="match status" value="1"/>
</dbReference>
<keyword evidence="3 8" id="KW-0812">Transmembrane</keyword>
<dbReference type="AlphaFoldDB" id="A0A1A9VIU8"/>
<dbReference type="EnsemblMetazoa" id="GAUT038844-RA">
    <property type="protein sequence ID" value="GAUT038844-PA"/>
    <property type="gene ID" value="GAUT038844"/>
</dbReference>
<proteinExistence type="inferred from homology"/>
<feature type="transmembrane region" description="Helical" evidence="8">
    <location>
        <begin position="59"/>
        <end position="78"/>
    </location>
</feature>
<comment type="subcellular location">
    <subcellularLocation>
        <location evidence="1">Membrane</location>
        <topology evidence="1">Multi-pass membrane protein</topology>
    </subcellularLocation>
</comment>
<evidence type="ECO:0000313" key="10">
    <source>
        <dbReference type="EnsemblMetazoa" id="GAUT038844-PA"/>
    </source>
</evidence>
<keyword evidence="6 8" id="KW-0472">Membrane</keyword>
<sequence length="91" mass="10330">MGQYLCPYPSENQIDQKTQLRRICGYHLATVLLLSVFTGTFGLARFVHLDYYGIGLLKVSTLGSFFIGQLVDIILIALQFERPAIIIIPYY</sequence>
<dbReference type="Pfam" id="PF05154">
    <property type="entry name" value="TM2"/>
    <property type="match status" value="1"/>
</dbReference>
<keyword evidence="11" id="KW-1185">Reference proteome</keyword>
<keyword evidence="4" id="KW-0732">Signal</keyword>
<evidence type="ECO:0000256" key="1">
    <source>
        <dbReference type="ARBA" id="ARBA00004141"/>
    </source>
</evidence>
<evidence type="ECO:0000313" key="11">
    <source>
        <dbReference type="Proteomes" id="UP000078200"/>
    </source>
</evidence>
<dbReference type="InterPro" id="IPR007829">
    <property type="entry name" value="TM2"/>
</dbReference>
<evidence type="ECO:0000256" key="5">
    <source>
        <dbReference type="ARBA" id="ARBA00022989"/>
    </source>
</evidence>
<evidence type="ECO:0000256" key="3">
    <source>
        <dbReference type="ARBA" id="ARBA00022692"/>
    </source>
</evidence>
<keyword evidence="5 8" id="KW-1133">Transmembrane helix</keyword>
<evidence type="ECO:0000259" key="9">
    <source>
        <dbReference type="Pfam" id="PF05154"/>
    </source>
</evidence>
<protein>
    <recommendedName>
        <fullName evidence="9">TM2 domain-containing protein</fullName>
    </recommendedName>
</protein>